<dbReference type="AlphaFoldDB" id="A0A6A6TNJ9"/>
<reference evidence="2" key="1">
    <citation type="journal article" date="2020" name="Stud. Mycol.">
        <title>101 Dothideomycetes genomes: a test case for predicting lifestyles and emergence of pathogens.</title>
        <authorList>
            <person name="Haridas S."/>
            <person name="Albert R."/>
            <person name="Binder M."/>
            <person name="Bloem J."/>
            <person name="Labutti K."/>
            <person name="Salamov A."/>
            <person name="Andreopoulos B."/>
            <person name="Baker S."/>
            <person name="Barry K."/>
            <person name="Bills G."/>
            <person name="Bluhm B."/>
            <person name="Cannon C."/>
            <person name="Castanera R."/>
            <person name="Culley D."/>
            <person name="Daum C."/>
            <person name="Ezra D."/>
            <person name="Gonzalez J."/>
            <person name="Henrissat B."/>
            <person name="Kuo A."/>
            <person name="Liang C."/>
            <person name="Lipzen A."/>
            <person name="Lutzoni F."/>
            <person name="Magnuson J."/>
            <person name="Mondo S."/>
            <person name="Nolan M."/>
            <person name="Ohm R."/>
            <person name="Pangilinan J."/>
            <person name="Park H.-J."/>
            <person name="Ramirez L."/>
            <person name="Alfaro M."/>
            <person name="Sun H."/>
            <person name="Tritt A."/>
            <person name="Yoshinaga Y."/>
            <person name="Zwiers L.-H."/>
            <person name="Turgeon B."/>
            <person name="Goodwin S."/>
            <person name="Spatafora J."/>
            <person name="Crous P."/>
            <person name="Grigoriev I."/>
        </authorList>
    </citation>
    <scope>NUCLEOTIDE SEQUENCE</scope>
    <source>
        <strain evidence="2">CBS 122681</strain>
    </source>
</reference>
<protein>
    <submittedName>
        <fullName evidence="2">Uncharacterized protein</fullName>
    </submittedName>
</protein>
<keyword evidence="3" id="KW-1185">Reference proteome</keyword>
<feature type="region of interest" description="Disordered" evidence="1">
    <location>
        <begin position="42"/>
        <end position="66"/>
    </location>
</feature>
<dbReference type="EMBL" id="MU004293">
    <property type="protein sequence ID" value="KAF2661635.1"/>
    <property type="molecule type" value="Genomic_DNA"/>
</dbReference>
<feature type="region of interest" description="Disordered" evidence="1">
    <location>
        <begin position="1"/>
        <end position="27"/>
    </location>
</feature>
<evidence type="ECO:0000256" key="1">
    <source>
        <dbReference type="SAM" id="MobiDB-lite"/>
    </source>
</evidence>
<feature type="compositionally biased region" description="Basic and acidic residues" evidence="1">
    <location>
        <begin position="173"/>
        <end position="183"/>
    </location>
</feature>
<proteinExistence type="predicted"/>
<sequence length="191" mass="21461">MPAPSTSKRYKNCPPTHRKNQPPRPSLNMCYLQLTRYSCGHTSPIHKADYKPPTTSTPSPQRLARSPLLPYIPSTLFQPPLSLSEIPAYNPYTKKTVSHRDAQASASTEWPTHDDTKLESCQGCGRRGYRCPGALEDLEKTEVSSKEVCEQCAREEIEGDGWDVIESGEESGEEKNEKPEQAKGRGWWGRK</sequence>
<dbReference type="Proteomes" id="UP000799324">
    <property type="component" value="Unassembled WGS sequence"/>
</dbReference>
<evidence type="ECO:0000313" key="3">
    <source>
        <dbReference type="Proteomes" id="UP000799324"/>
    </source>
</evidence>
<name>A0A6A6TNJ9_9PLEO</name>
<accession>A0A6A6TNJ9</accession>
<organism evidence="2 3">
    <name type="scientific">Lophiostoma macrostomum CBS 122681</name>
    <dbReference type="NCBI Taxonomy" id="1314788"/>
    <lineage>
        <taxon>Eukaryota</taxon>
        <taxon>Fungi</taxon>
        <taxon>Dikarya</taxon>
        <taxon>Ascomycota</taxon>
        <taxon>Pezizomycotina</taxon>
        <taxon>Dothideomycetes</taxon>
        <taxon>Pleosporomycetidae</taxon>
        <taxon>Pleosporales</taxon>
        <taxon>Lophiostomataceae</taxon>
        <taxon>Lophiostoma</taxon>
    </lineage>
</organism>
<feature type="region of interest" description="Disordered" evidence="1">
    <location>
        <begin position="160"/>
        <end position="191"/>
    </location>
</feature>
<evidence type="ECO:0000313" key="2">
    <source>
        <dbReference type="EMBL" id="KAF2661635.1"/>
    </source>
</evidence>
<gene>
    <name evidence="2" type="ORF">K491DRAFT_420337</name>
</gene>
<feature type="compositionally biased region" description="Acidic residues" evidence="1">
    <location>
        <begin position="160"/>
        <end position="172"/>
    </location>
</feature>
<feature type="compositionally biased region" description="Basic residues" evidence="1">
    <location>
        <begin position="8"/>
        <end position="21"/>
    </location>
</feature>